<dbReference type="GO" id="GO:0016020">
    <property type="term" value="C:membrane"/>
    <property type="evidence" value="ECO:0007669"/>
    <property type="project" value="GOC"/>
</dbReference>
<dbReference type="GO" id="GO:0006633">
    <property type="term" value="P:fatty acid biosynthetic process"/>
    <property type="evidence" value="ECO:0007669"/>
    <property type="project" value="UniProtKB-UniRule"/>
</dbReference>
<organism evidence="9 10">
    <name type="scientific">Brachyspira pilosicoli</name>
    <name type="common">Serpulina pilosicoli</name>
    <dbReference type="NCBI Taxonomy" id="52584"/>
    <lineage>
        <taxon>Bacteria</taxon>
        <taxon>Pseudomonadati</taxon>
        <taxon>Spirochaetota</taxon>
        <taxon>Spirochaetia</taxon>
        <taxon>Brachyspirales</taxon>
        <taxon>Brachyspiraceae</taxon>
        <taxon>Brachyspira</taxon>
    </lineage>
</organism>
<comment type="caution">
    <text evidence="9">The sequence shown here is derived from an EMBL/GenBank/DDBJ whole genome shotgun (WGS) entry which is preliminary data.</text>
</comment>
<dbReference type="PANTHER" id="PTHR30272:SF1">
    <property type="entry name" value="3-HYDROXYACYL-[ACYL-CARRIER-PROTEIN] DEHYDRATASE"/>
    <property type="match status" value="1"/>
</dbReference>
<dbReference type="InterPro" id="IPR013114">
    <property type="entry name" value="FabA_FabZ"/>
</dbReference>
<dbReference type="EC" id="4.2.1.59" evidence="8"/>
<comment type="similarity">
    <text evidence="8">Belongs to the thioester dehydratase family. FabZ subfamily.</text>
</comment>
<comment type="function">
    <text evidence="7 8">Involved in unsaturated fatty acids biosynthesis. Catalyzes the dehydration of short chain beta-hydroxyacyl-ACPs and long chain saturated and unsaturated beta-hydroxyacyl-ACPs.</text>
</comment>
<gene>
    <name evidence="8 9" type="primary">fabZ</name>
    <name evidence="9" type="ORF">EPJ72_10980</name>
</gene>
<dbReference type="EMBL" id="SAXY01000064">
    <property type="protein sequence ID" value="TXJ37363.1"/>
    <property type="molecule type" value="Genomic_DNA"/>
</dbReference>
<evidence type="ECO:0000256" key="1">
    <source>
        <dbReference type="ARBA" id="ARBA00004496"/>
    </source>
</evidence>
<evidence type="ECO:0000256" key="5">
    <source>
        <dbReference type="ARBA" id="ARBA00023098"/>
    </source>
</evidence>
<dbReference type="CDD" id="cd01288">
    <property type="entry name" value="FabZ"/>
    <property type="match status" value="1"/>
</dbReference>
<evidence type="ECO:0000313" key="10">
    <source>
        <dbReference type="Proteomes" id="UP000323176"/>
    </source>
</evidence>
<dbReference type="SUPFAM" id="SSF54637">
    <property type="entry name" value="Thioesterase/thiol ester dehydrase-isomerase"/>
    <property type="match status" value="1"/>
</dbReference>
<evidence type="ECO:0000256" key="6">
    <source>
        <dbReference type="ARBA" id="ARBA00023239"/>
    </source>
</evidence>
<dbReference type="AlphaFoldDB" id="A0A5C8EHY9"/>
<evidence type="ECO:0000313" key="9">
    <source>
        <dbReference type="EMBL" id="TXJ37363.1"/>
    </source>
</evidence>
<dbReference type="Pfam" id="PF07977">
    <property type="entry name" value="FabA"/>
    <property type="match status" value="1"/>
</dbReference>
<evidence type="ECO:0000256" key="3">
    <source>
        <dbReference type="ARBA" id="ARBA00022516"/>
    </source>
</evidence>
<sequence length="154" mass="17341">MENINITKIMELLPHRYPFLLVDKVISIEEGKIHSIKNVTFNEPQFTGHFPESPIMPGVLMVEAMAQTSGIYCYMKLLKPEEIGNKFMFFAKIDNVKFKNPVIPGDVMDMFVTVEAFNGTLLKTHGEVRVGDSLACSADLGLFLVDKEAMKINK</sequence>
<accession>A0A5C8EHY9</accession>
<dbReference type="GO" id="GO:0009245">
    <property type="term" value="P:lipid A biosynthetic process"/>
    <property type="evidence" value="ECO:0007669"/>
    <property type="project" value="UniProtKB-UniRule"/>
</dbReference>
<feature type="active site" evidence="8">
    <location>
        <position position="49"/>
    </location>
</feature>
<dbReference type="NCBIfam" id="TIGR01750">
    <property type="entry name" value="fabZ"/>
    <property type="match status" value="1"/>
</dbReference>
<keyword evidence="4 8" id="KW-0441">Lipid A biosynthesis</keyword>
<keyword evidence="3 8" id="KW-0444">Lipid biosynthesis</keyword>
<dbReference type="Proteomes" id="UP000323176">
    <property type="component" value="Unassembled WGS sequence"/>
</dbReference>
<evidence type="ECO:0000256" key="4">
    <source>
        <dbReference type="ARBA" id="ARBA00022556"/>
    </source>
</evidence>
<dbReference type="NCBIfam" id="NF000582">
    <property type="entry name" value="PRK00006.1"/>
    <property type="match status" value="1"/>
</dbReference>
<reference evidence="9 10" key="1">
    <citation type="journal article" date="1992" name="Lakartidningen">
        <title>[Penicillin V and not amoxicillin is the first choice preparation in acute otitis].</title>
        <authorList>
            <person name="Kamme C."/>
            <person name="Lundgren K."/>
            <person name="Prellner K."/>
        </authorList>
    </citation>
    <scope>NUCLEOTIDE SEQUENCE [LARGE SCALE GENOMIC DNA]</scope>
    <source>
        <strain evidence="9 10">PC5538III-hc</strain>
    </source>
</reference>
<name>A0A5C8EHY9_BRAPL</name>
<proteinExistence type="inferred from homology"/>
<keyword evidence="5 8" id="KW-0443">Lipid metabolism</keyword>
<dbReference type="GO" id="GO:0019171">
    <property type="term" value="F:(3R)-hydroxyacyl-[acyl-carrier-protein] dehydratase activity"/>
    <property type="evidence" value="ECO:0007669"/>
    <property type="project" value="UniProtKB-EC"/>
</dbReference>
<dbReference type="GO" id="GO:0005737">
    <property type="term" value="C:cytoplasm"/>
    <property type="evidence" value="ECO:0007669"/>
    <property type="project" value="UniProtKB-SubCell"/>
</dbReference>
<dbReference type="InterPro" id="IPR029069">
    <property type="entry name" value="HotDog_dom_sf"/>
</dbReference>
<evidence type="ECO:0000256" key="7">
    <source>
        <dbReference type="ARBA" id="ARBA00025049"/>
    </source>
</evidence>
<comment type="subcellular location">
    <subcellularLocation>
        <location evidence="1 8">Cytoplasm</location>
    </subcellularLocation>
</comment>
<evidence type="ECO:0000256" key="2">
    <source>
        <dbReference type="ARBA" id="ARBA00022490"/>
    </source>
</evidence>
<evidence type="ECO:0000256" key="8">
    <source>
        <dbReference type="HAMAP-Rule" id="MF_00406"/>
    </source>
</evidence>
<protein>
    <recommendedName>
        <fullName evidence="8">3-hydroxyacyl-[acyl-carrier-protein] dehydratase FabZ</fullName>
        <ecNumber evidence="8">4.2.1.59</ecNumber>
    </recommendedName>
    <alternativeName>
        <fullName evidence="8">(3R)-hydroxymyristoyl-[acyl-carrier-protein] dehydratase</fullName>
        <shortName evidence="8">(3R)-hydroxymyristoyl-ACP dehydrase</shortName>
    </alternativeName>
    <alternativeName>
        <fullName evidence="8">Beta-hydroxyacyl-ACP dehydratase</fullName>
    </alternativeName>
</protein>
<dbReference type="PANTHER" id="PTHR30272">
    <property type="entry name" value="3-HYDROXYACYL-[ACYL-CARRIER-PROTEIN] DEHYDRATASE"/>
    <property type="match status" value="1"/>
</dbReference>
<comment type="catalytic activity">
    <reaction evidence="8">
        <text>a (3R)-hydroxyacyl-[ACP] = a (2E)-enoyl-[ACP] + H2O</text>
        <dbReference type="Rhea" id="RHEA:13097"/>
        <dbReference type="Rhea" id="RHEA-COMP:9925"/>
        <dbReference type="Rhea" id="RHEA-COMP:9945"/>
        <dbReference type="ChEBI" id="CHEBI:15377"/>
        <dbReference type="ChEBI" id="CHEBI:78784"/>
        <dbReference type="ChEBI" id="CHEBI:78827"/>
        <dbReference type="EC" id="4.2.1.59"/>
    </reaction>
</comment>
<keyword evidence="6 8" id="KW-0456">Lyase</keyword>
<dbReference type="InterPro" id="IPR010084">
    <property type="entry name" value="FabZ"/>
</dbReference>
<dbReference type="OrthoDB" id="9772788at2"/>
<dbReference type="FunFam" id="3.10.129.10:FF:000001">
    <property type="entry name" value="3-hydroxyacyl-[acyl-carrier-protein] dehydratase FabZ"/>
    <property type="match status" value="1"/>
</dbReference>
<keyword evidence="2 8" id="KW-0963">Cytoplasm</keyword>
<dbReference type="Gene3D" id="3.10.129.10">
    <property type="entry name" value="Hotdog Thioesterase"/>
    <property type="match status" value="1"/>
</dbReference>
<dbReference type="HAMAP" id="MF_00406">
    <property type="entry name" value="FabZ"/>
    <property type="match status" value="1"/>
</dbReference>